<dbReference type="WBParaSite" id="MhA1_Contig2753.frz3.gene4">
    <property type="protein sequence ID" value="MhA1_Contig2753.frz3.gene4"/>
    <property type="gene ID" value="MhA1_Contig2753.frz3.gene4"/>
</dbReference>
<keyword evidence="1" id="KW-1185">Reference proteome</keyword>
<dbReference type="WBParaSite" id="MhA1_Contig1843.frz3.gene6">
    <property type="protein sequence ID" value="MhA1_Contig1843.frz3.gene6"/>
    <property type="gene ID" value="MhA1_Contig1843.frz3.gene6"/>
</dbReference>
<evidence type="ECO:0000313" key="1">
    <source>
        <dbReference type="Proteomes" id="UP000095281"/>
    </source>
</evidence>
<sequence>MPQQSVDQLSGNVRYSISFPYDDFEKHPNNETKITKNSILRVTDPLLIDKNCFDLSKSSNNKFVTSNTVPVRKSTINAVKRQFRKLELHNFALSLPSSPRHLNNLMLNNSLGTDMRQQMFVESRSSSVRSPGRRIRKATTLIQFEKNQ</sequence>
<evidence type="ECO:0000313" key="2">
    <source>
        <dbReference type="WBParaSite" id="MhA1_Contig1843.frz3.gene6"/>
    </source>
</evidence>
<protein>
    <submittedName>
        <fullName evidence="2 3">Uncharacterized protein</fullName>
    </submittedName>
</protein>
<evidence type="ECO:0000313" key="3">
    <source>
        <dbReference type="WBParaSite" id="MhA1_Contig2753.frz3.gene4"/>
    </source>
</evidence>
<name>A0A1I8BKY1_MELHA</name>
<accession>A0A1I8BKY1</accession>
<dbReference type="AlphaFoldDB" id="A0A1I8BKY1"/>
<dbReference type="Proteomes" id="UP000095281">
    <property type="component" value="Unplaced"/>
</dbReference>
<reference evidence="2 3" key="1">
    <citation type="submission" date="2016-11" db="UniProtKB">
        <authorList>
            <consortium name="WormBaseParasite"/>
        </authorList>
    </citation>
    <scope>IDENTIFICATION</scope>
</reference>
<proteinExistence type="predicted"/>
<organism evidence="1 3">
    <name type="scientific">Meloidogyne hapla</name>
    <name type="common">Root-knot nematode worm</name>
    <dbReference type="NCBI Taxonomy" id="6305"/>
    <lineage>
        <taxon>Eukaryota</taxon>
        <taxon>Metazoa</taxon>
        <taxon>Ecdysozoa</taxon>
        <taxon>Nematoda</taxon>
        <taxon>Chromadorea</taxon>
        <taxon>Rhabditida</taxon>
        <taxon>Tylenchina</taxon>
        <taxon>Tylenchomorpha</taxon>
        <taxon>Tylenchoidea</taxon>
        <taxon>Meloidogynidae</taxon>
        <taxon>Meloidogyninae</taxon>
        <taxon>Meloidogyne</taxon>
    </lineage>
</organism>